<reference evidence="11 12" key="1">
    <citation type="journal article" date="2018" name="Mol. Plant">
        <title>The genome of Artemisia annua provides insight into the evolution of Asteraceae family and artemisinin biosynthesis.</title>
        <authorList>
            <person name="Shen Q."/>
            <person name="Zhang L."/>
            <person name="Liao Z."/>
            <person name="Wang S."/>
            <person name="Yan T."/>
            <person name="Shi P."/>
            <person name="Liu M."/>
            <person name="Fu X."/>
            <person name="Pan Q."/>
            <person name="Wang Y."/>
            <person name="Lv Z."/>
            <person name="Lu X."/>
            <person name="Zhang F."/>
            <person name="Jiang W."/>
            <person name="Ma Y."/>
            <person name="Chen M."/>
            <person name="Hao X."/>
            <person name="Li L."/>
            <person name="Tang Y."/>
            <person name="Lv G."/>
            <person name="Zhou Y."/>
            <person name="Sun X."/>
            <person name="Brodelius P.E."/>
            <person name="Rose J.K.C."/>
            <person name="Tang K."/>
        </authorList>
    </citation>
    <scope>NUCLEOTIDE SEQUENCE [LARGE SCALE GENOMIC DNA]</scope>
    <source>
        <strain evidence="12">cv. Huhao1</strain>
        <tissue evidence="11">Leaf</tissue>
    </source>
</reference>
<dbReference type="InterPro" id="IPR058353">
    <property type="entry name" value="DUF8040"/>
</dbReference>
<name>A0A2U1NK59_ARTAN</name>
<keyword evidence="4" id="KW-0540">Nuclease</keyword>
<evidence type="ECO:0000256" key="3">
    <source>
        <dbReference type="ARBA" id="ARBA00006958"/>
    </source>
</evidence>
<keyword evidence="8" id="KW-1133">Transmembrane helix</keyword>
<dbReference type="InterPro" id="IPR045249">
    <property type="entry name" value="HARBI1-like"/>
</dbReference>
<feature type="domain" description="DUF8040" evidence="10">
    <location>
        <begin position="95"/>
        <end position="175"/>
    </location>
</feature>
<gene>
    <name evidence="11" type="ORF">CTI12_AA256220</name>
</gene>
<dbReference type="PANTHER" id="PTHR22930">
    <property type="match status" value="1"/>
</dbReference>
<comment type="similarity">
    <text evidence="3">Belongs to the HARBI1 family.</text>
</comment>
<evidence type="ECO:0000259" key="10">
    <source>
        <dbReference type="Pfam" id="PF26138"/>
    </source>
</evidence>
<comment type="caution">
    <text evidence="11">The sequence shown here is derived from an EMBL/GenBank/DDBJ whole genome shotgun (WGS) entry which is preliminary data.</text>
</comment>
<organism evidence="11 12">
    <name type="scientific">Artemisia annua</name>
    <name type="common">Sweet wormwood</name>
    <dbReference type="NCBI Taxonomy" id="35608"/>
    <lineage>
        <taxon>Eukaryota</taxon>
        <taxon>Viridiplantae</taxon>
        <taxon>Streptophyta</taxon>
        <taxon>Embryophyta</taxon>
        <taxon>Tracheophyta</taxon>
        <taxon>Spermatophyta</taxon>
        <taxon>Magnoliopsida</taxon>
        <taxon>eudicotyledons</taxon>
        <taxon>Gunneridae</taxon>
        <taxon>Pentapetalae</taxon>
        <taxon>asterids</taxon>
        <taxon>campanulids</taxon>
        <taxon>Asterales</taxon>
        <taxon>Asteraceae</taxon>
        <taxon>Asteroideae</taxon>
        <taxon>Anthemideae</taxon>
        <taxon>Artemisiinae</taxon>
        <taxon>Artemisia</taxon>
    </lineage>
</organism>
<dbReference type="GO" id="GO:0004518">
    <property type="term" value="F:nuclease activity"/>
    <property type="evidence" value="ECO:0007669"/>
    <property type="project" value="UniProtKB-KW"/>
</dbReference>
<evidence type="ECO:0000256" key="4">
    <source>
        <dbReference type="ARBA" id="ARBA00022722"/>
    </source>
</evidence>
<evidence type="ECO:0000259" key="9">
    <source>
        <dbReference type="Pfam" id="PF13359"/>
    </source>
</evidence>
<dbReference type="Pfam" id="PF13359">
    <property type="entry name" value="DDE_Tnp_4"/>
    <property type="match status" value="1"/>
</dbReference>
<keyword evidence="8" id="KW-0472">Membrane</keyword>
<evidence type="ECO:0000256" key="8">
    <source>
        <dbReference type="SAM" id="Phobius"/>
    </source>
</evidence>
<evidence type="ECO:0000256" key="2">
    <source>
        <dbReference type="ARBA" id="ARBA00004123"/>
    </source>
</evidence>
<dbReference type="GO" id="GO:0046872">
    <property type="term" value="F:metal ion binding"/>
    <property type="evidence" value="ECO:0007669"/>
    <property type="project" value="UniProtKB-KW"/>
</dbReference>
<dbReference type="AlphaFoldDB" id="A0A2U1NK59"/>
<dbReference type="OrthoDB" id="10062286at2759"/>
<dbReference type="Pfam" id="PF26138">
    <property type="entry name" value="DUF8040"/>
    <property type="match status" value="1"/>
</dbReference>
<dbReference type="GO" id="GO:0005634">
    <property type="term" value="C:nucleus"/>
    <property type="evidence" value="ECO:0007669"/>
    <property type="project" value="UniProtKB-SubCell"/>
</dbReference>
<dbReference type="PANTHER" id="PTHR22930:SF281">
    <property type="entry name" value="NUCLEASE"/>
    <property type="match status" value="1"/>
</dbReference>
<accession>A0A2U1NK59</accession>
<dbReference type="Proteomes" id="UP000245207">
    <property type="component" value="Unassembled WGS sequence"/>
</dbReference>
<evidence type="ECO:0000256" key="5">
    <source>
        <dbReference type="ARBA" id="ARBA00022723"/>
    </source>
</evidence>
<comment type="cofactor">
    <cofactor evidence="1">
        <name>a divalent metal cation</name>
        <dbReference type="ChEBI" id="CHEBI:60240"/>
    </cofactor>
</comment>
<protein>
    <submittedName>
        <fullName evidence="11">Uncharacterized protein</fullName>
    </submittedName>
</protein>
<feature type="transmembrane region" description="Helical" evidence="8">
    <location>
        <begin position="49"/>
        <end position="68"/>
    </location>
</feature>
<keyword evidence="7" id="KW-0539">Nucleus</keyword>
<evidence type="ECO:0000313" key="12">
    <source>
        <dbReference type="Proteomes" id="UP000245207"/>
    </source>
</evidence>
<comment type="subcellular location">
    <subcellularLocation>
        <location evidence="2">Nucleus</location>
    </subcellularLocation>
</comment>
<proteinExistence type="inferred from homology"/>
<evidence type="ECO:0000313" key="11">
    <source>
        <dbReference type="EMBL" id="PWA73840.1"/>
    </source>
</evidence>
<evidence type="ECO:0000256" key="6">
    <source>
        <dbReference type="ARBA" id="ARBA00022801"/>
    </source>
</evidence>
<sequence>MTFEHSNRCDVGMQVILGVAENMTRSPLAQQRKRKMQAAMTAGTGNFNIITAIVRWFMLGCLIINHLIESKTLCKKYLMSFNSRRDNMWSMVYQSDTTSVVNIRMTIPAFSKLCELLETRGGLRNSKHMLVDEQVAMFLHTLAHNEKNRIIVNRFQRSGETISRYFKLVLDAVCRLHKEFYKTPVRVPDDETDERWKWFKGCLGALDGTYIKVRVPTCDRKPYRTRKGEICTNVLGVCTRDLMFSYVLAGWEGSAADSRVLRDAISRPNGLKITRGSYYLCDAGYTNGDGFLTPYRGQRYHLNDWSHPPTTAKELYNMKHSSARNVIERCFGLIKARWAILRDNCYHPIESMSRIIIACCLMHNFIRTEMSQDPLDNEVPMDHTQDGNEHDNVISTVETSQGWSDRRDNLANDMFNEWNIAHGN</sequence>
<keyword evidence="12" id="KW-1185">Reference proteome</keyword>
<dbReference type="InterPro" id="IPR027806">
    <property type="entry name" value="HARBI1_dom"/>
</dbReference>
<evidence type="ECO:0000256" key="7">
    <source>
        <dbReference type="ARBA" id="ARBA00023242"/>
    </source>
</evidence>
<dbReference type="EMBL" id="PKPP01002666">
    <property type="protein sequence ID" value="PWA73840.1"/>
    <property type="molecule type" value="Genomic_DNA"/>
</dbReference>
<keyword evidence="6" id="KW-0378">Hydrolase</keyword>
<feature type="domain" description="DDE Tnp4" evidence="9">
    <location>
        <begin position="206"/>
        <end position="364"/>
    </location>
</feature>
<keyword evidence="8" id="KW-0812">Transmembrane</keyword>
<evidence type="ECO:0000256" key="1">
    <source>
        <dbReference type="ARBA" id="ARBA00001968"/>
    </source>
</evidence>
<keyword evidence="5" id="KW-0479">Metal-binding</keyword>
<dbReference type="GO" id="GO:0016787">
    <property type="term" value="F:hydrolase activity"/>
    <property type="evidence" value="ECO:0007669"/>
    <property type="project" value="UniProtKB-KW"/>
</dbReference>